<accession>A0AAI8Z5L8</accession>
<feature type="compositionally biased region" description="Acidic residues" evidence="1">
    <location>
        <begin position="225"/>
        <end position="235"/>
    </location>
</feature>
<protein>
    <submittedName>
        <fullName evidence="2">Uncharacterized protein</fullName>
    </submittedName>
</protein>
<dbReference type="EMBL" id="CAVMBE010000071">
    <property type="protein sequence ID" value="CAK4032852.1"/>
    <property type="molecule type" value="Genomic_DNA"/>
</dbReference>
<sequence length="259" mass="28884">MANQNGLGAQNAALYSGMNGSIMPSAGHYSDMQTLMQNMESLSGWLEQNRQEWAQVQDGIARVERLQGRLAQQGQLPLLNGDTQPIEEPNQPTVSQLQTALANANARIASFECTYQEQIRLQQLYEETLSETTDRIRQYCFEQQNHIIALHQHYTQMLTQARSETIEAQLTHQAWQAGLKRVSEGVRMALKSREEEGMPYKRRIAALKEENRVLRMKAGWGPPVDSDEEDGEAEEGGGHEADRARLSSQSGQAAGGGQT</sequence>
<evidence type="ECO:0000256" key="1">
    <source>
        <dbReference type="SAM" id="MobiDB-lite"/>
    </source>
</evidence>
<comment type="caution">
    <text evidence="2">The sequence shown here is derived from an EMBL/GenBank/DDBJ whole genome shotgun (WGS) entry which is preliminary data.</text>
</comment>
<keyword evidence="3" id="KW-1185">Reference proteome</keyword>
<name>A0AAI8Z5L8_9PEZI</name>
<evidence type="ECO:0000313" key="2">
    <source>
        <dbReference type="EMBL" id="CAK4032852.1"/>
    </source>
</evidence>
<feature type="region of interest" description="Disordered" evidence="1">
    <location>
        <begin position="216"/>
        <end position="259"/>
    </location>
</feature>
<feature type="compositionally biased region" description="Basic and acidic residues" evidence="1">
    <location>
        <begin position="236"/>
        <end position="245"/>
    </location>
</feature>
<evidence type="ECO:0000313" key="3">
    <source>
        <dbReference type="Proteomes" id="UP001296104"/>
    </source>
</evidence>
<gene>
    <name evidence="2" type="ORF">LECACI_7A008010</name>
</gene>
<reference evidence="2" key="1">
    <citation type="submission" date="2023-11" db="EMBL/GenBank/DDBJ databases">
        <authorList>
            <person name="Alioto T."/>
            <person name="Alioto T."/>
            <person name="Gomez Garrido J."/>
        </authorList>
    </citation>
    <scope>NUCLEOTIDE SEQUENCE</scope>
</reference>
<proteinExistence type="predicted"/>
<dbReference type="Proteomes" id="UP001296104">
    <property type="component" value="Unassembled WGS sequence"/>
</dbReference>
<dbReference type="AlphaFoldDB" id="A0AAI8Z5L8"/>
<dbReference type="PANTHER" id="PTHR39472">
    <property type="entry name" value="EXPRESSED PROTEIN"/>
    <property type="match status" value="1"/>
</dbReference>
<organism evidence="2 3">
    <name type="scientific">Lecanosticta acicola</name>
    <dbReference type="NCBI Taxonomy" id="111012"/>
    <lineage>
        <taxon>Eukaryota</taxon>
        <taxon>Fungi</taxon>
        <taxon>Dikarya</taxon>
        <taxon>Ascomycota</taxon>
        <taxon>Pezizomycotina</taxon>
        <taxon>Dothideomycetes</taxon>
        <taxon>Dothideomycetidae</taxon>
        <taxon>Mycosphaerellales</taxon>
        <taxon>Mycosphaerellaceae</taxon>
        <taxon>Lecanosticta</taxon>
    </lineage>
</organism>
<dbReference type="PANTHER" id="PTHR39472:SF1">
    <property type="entry name" value="EXPRESSED PROTEIN"/>
    <property type="match status" value="1"/>
</dbReference>